<reference evidence="1 2" key="1">
    <citation type="submission" date="2016-06" db="EMBL/GenBank/DDBJ databases">
        <title>Gene turnover analysis identifies the evolutionary adaptation of the extremophile Acidithiobacillus caldus.</title>
        <authorList>
            <person name="Zhang X."/>
        </authorList>
    </citation>
    <scope>NUCLEOTIDE SEQUENCE [LARGE SCALE GENOMIC DNA]</scope>
    <source>
        <strain evidence="1 2">DX</strain>
    </source>
</reference>
<sequence>MNLAKEIVEMKLNALVWNLTNSNDTVTREMAITNAYEYDLSDYEIIMASQKSNDLIDFEVTLDLSGEQDPERPFCGSEIAVSVSGTIRKQEDGSWEIESYDVLSCSLEDF</sequence>
<dbReference type="AlphaFoldDB" id="A0A1E7YL08"/>
<dbReference type="RefSeq" id="WP_038472102.1">
    <property type="nucleotide sequence ID" value="NZ_CP133598.1"/>
</dbReference>
<dbReference type="EMBL" id="LZYE01000297">
    <property type="protein sequence ID" value="OFC30767.1"/>
    <property type="molecule type" value="Genomic_DNA"/>
</dbReference>
<organism evidence="1 2">
    <name type="scientific">Acidithiobacillus caldus</name>
    <dbReference type="NCBI Taxonomy" id="33059"/>
    <lineage>
        <taxon>Bacteria</taxon>
        <taxon>Pseudomonadati</taxon>
        <taxon>Pseudomonadota</taxon>
        <taxon>Acidithiobacillia</taxon>
        <taxon>Acidithiobacillales</taxon>
        <taxon>Acidithiobacillaceae</taxon>
        <taxon>Acidithiobacillus</taxon>
    </lineage>
</organism>
<gene>
    <name evidence="1" type="ORF">BAE27_11010</name>
</gene>
<protein>
    <recommendedName>
        <fullName evidence="3">Lipoprotein</fullName>
    </recommendedName>
</protein>
<comment type="caution">
    <text evidence="1">The sequence shown here is derived from an EMBL/GenBank/DDBJ whole genome shotgun (WGS) entry which is preliminary data.</text>
</comment>
<evidence type="ECO:0000313" key="2">
    <source>
        <dbReference type="Proteomes" id="UP000175616"/>
    </source>
</evidence>
<proteinExistence type="predicted"/>
<accession>A0A1E7YL08</accession>
<evidence type="ECO:0008006" key="3">
    <source>
        <dbReference type="Google" id="ProtNLM"/>
    </source>
</evidence>
<dbReference type="Proteomes" id="UP000175616">
    <property type="component" value="Unassembled WGS sequence"/>
</dbReference>
<evidence type="ECO:0000313" key="1">
    <source>
        <dbReference type="EMBL" id="OFC30767.1"/>
    </source>
</evidence>
<name>A0A1E7YL08_9PROT</name>